<dbReference type="EMBL" id="SNSC02000005">
    <property type="protein sequence ID" value="TID23995.1"/>
    <property type="molecule type" value="Genomic_DNA"/>
</dbReference>
<comment type="caution">
    <text evidence="1">The sequence shown here is derived from an EMBL/GenBank/DDBJ whole genome shotgun (WGS) entry which is preliminary data.</text>
</comment>
<dbReference type="Proteomes" id="UP000298493">
    <property type="component" value="Unassembled WGS sequence"/>
</dbReference>
<name>A0A4Z1P6T2_9PEZI</name>
<accession>A0A4Z1P6T2</accession>
<protein>
    <submittedName>
        <fullName evidence="1">Uncharacterized protein</fullName>
    </submittedName>
</protein>
<dbReference type="AlphaFoldDB" id="A0A4Z1P6T2"/>
<organism evidence="1 2">
    <name type="scientific">Venturia nashicola</name>
    <dbReference type="NCBI Taxonomy" id="86259"/>
    <lineage>
        <taxon>Eukaryota</taxon>
        <taxon>Fungi</taxon>
        <taxon>Dikarya</taxon>
        <taxon>Ascomycota</taxon>
        <taxon>Pezizomycotina</taxon>
        <taxon>Dothideomycetes</taxon>
        <taxon>Pleosporomycetidae</taxon>
        <taxon>Venturiales</taxon>
        <taxon>Venturiaceae</taxon>
        <taxon>Venturia</taxon>
    </lineage>
</organism>
<evidence type="ECO:0000313" key="1">
    <source>
        <dbReference type="EMBL" id="TID23995.1"/>
    </source>
</evidence>
<proteinExistence type="predicted"/>
<reference evidence="1 2" key="1">
    <citation type="submission" date="2019-04" db="EMBL/GenBank/DDBJ databases">
        <title>High contiguity whole genome sequence and gene annotation resource for two Venturia nashicola isolates.</title>
        <authorList>
            <person name="Prokchorchik M."/>
            <person name="Won K."/>
            <person name="Lee Y."/>
            <person name="Choi E.D."/>
            <person name="Segonzac C."/>
            <person name="Sohn K.H."/>
        </authorList>
    </citation>
    <scope>NUCLEOTIDE SEQUENCE [LARGE SCALE GENOMIC DNA]</scope>
    <source>
        <strain evidence="1 2">PRI2</strain>
    </source>
</reference>
<gene>
    <name evidence="1" type="ORF">E6O75_ATG02360</name>
</gene>
<sequence>MRLLGSCFSPQLSNHGELSEKRRFGLKATSPLDHAADGYAVTVAQGFSGLKPGRFAAVDGVKQDVFTAEN</sequence>
<keyword evidence="2" id="KW-1185">Reference proteome</keyword>
<evidence type="ECO:0000313" key="2">
    <source>
        <dbReference type="Proteomes" id="UP000298493"/>
    </source>
</evidence>